<dbReference type="AlphaFoldDB" id="A0A485KQM9"/>
<evidence type="ECO:0000259" key="1">
    <source>
        <dbReference type="Pfam" id="PF16019"/>
    </source>
</evidence>
<organism evidence="3 4">
    <name type="scientific">Aphanomyces stellatus</name>
    <dbReference type="NCBI Taxonomy" id="120398"/>
    <lineage>
        <taxon>Eukaryota</taxon>
        <taxon>Sar</taxon>
        <taxon>Stramenopiles</taxon>
        <taxon>Oomycota</taxon>
        <taxon>Saprolegniomycetes</taxon>
        <taxon>Saprolegniales</taxon>
        <taxon>Verrucalvaceae</taxon>
        <taxon>Aphanomyces</taxon>
    </lineage>
</organism>
<evidence type="ECO:0000313" key="3">
    <source>
        <dbReference type="EMBL" id="VFT87233.1"/>
    </source>
</evidence>
<dbReference type="Pfam" id="PF16019">
    <property type="entry name" value="CSRNP_N"/>
    <property type="match status" value="1"/>
</dbReference>
<gene>
    <name evidence="3" type="primary">Aste57867_10359</name>
    <name evidence="2" type="ORF">As57867_010319</name>
    <name evidence="3" type="ORF">ASTE57867_10359</name>
</gene>
<keyword evidence="4" id="KW-1185">Reference proteome</keyword>
<dbReference type="Proteomes" id="UP000332933">
    <property type="component" value="Unassembled WGS sequence"/>
</dbReference>
<evidence type="ECO:0000313" key="4">
    <source>
        <dbReference type="Proteomes" id="UP000332933"/>
    </source>
</evidence>
<accession>A0A485KQM9</accession>
<name>A0A485KQM9_9STRA</name>
<reference evidence="3 4" key="1">
    <citation type="submission" date="2019-03" db="EMBL/GenBank/DDBJ databases">
        <authorList>
            <person name="Gaulin E."/>
            <person name="Dumas B."/>
        </authorList>
    </citation>
    <scope>NUCLEOTIDE SEQUENCE [LARGE SCALE GENOMIC DNA]</scope>
    <source>
        <strain evidence="3">CBS 568.67</strain>
    </source>
</reference>
<dbReference type="OrthoDB" id="71769at2759"/>
<dbReference type="InterPro" id="IPR031972">
    <property type="entry name" value="CSRNP_N"/>
</dbReference>
<sequence length="144" mass="16180">MWPPMVPAWKTMPPLTRQPLFMANSKKRHVRFGTVTTFVFPLTCGGSAVPRDQGPPIGLAATHARQECQHISGMSHRSDRVRRRVGKFDRVERTALLLKAGYSLDEVTEMTTDVVVGHRSRDDSSLDNEVIATSAKRRRVEVLI</sequence>
<dbReference type="EMBL" id="CAADRA010005221">
    <property type="protein sequence ID" value="VFT87233.1"/>
    <property type="molecule type" value="Genomic_DNA"/>
</dbReference>
<feature type="domain" description="Cysteine/serine-rich nuclear protein N-terminal" evidence="1">
    <location>
        <begin position="26"/>
        <end position="129"/>
    </location>
</feature>
<dbReference type="EMBL" id="VJMH01005200">
    <property type="protein sequence ID" value="KAF0699045.1"/>
    <property type="molecule type" value="Genomic_DNA"/>
</dbReference>
<proteinExistence type="predicted"/>
<protein>
    <submittedName>
        <fullName evidence="3">Aste57867_10359 protein</fullName>
    </submittedName>
</protein>
<evidence type="ECO:0000313" key="2">
    <source>
        <dbReference type="EMBL" id="KAF0699045.1"/>
    </source>
</evidence>
<reference evidence="2" key="2">
    <citation type="submission" date="2019-06" db="EMBL/GenBank/DDBJ databases">
        <title>Genomics analysis of Aphanomyces spp. identifies a new class of oomycete effector associated with host adaptation.</title>
        <authorList>
            <person name="Gaulin E."/>
        </authorList>
    </citation>
    <scope>NUCLEOTIDE SEQUENCE</scope>
    <source>
        <strain evidence="2">CBS 578.67</strain>
    </source>
</reference>